<dbReference type="AlphaFoldDB" id="A0A1Q2H113"/>
<feature type="domain" description="Spore protein YkvP/CgeB glycosyl transferase-like" evidence="1">
    <location>
        <begin position="224"/>
        <end position="364"/>
    </location>
</feature>
<accession>A0A1Q2H113</accession>
<dbReference type="SUPFAM" id="SSF53756">
    <property type="entry name" value="UDP-Glycosyltransferase/glycogen phosphorylase"/>
    <property type="match status" value="1"/>
</dbReference>
<dbReference type="Proteomes" id="UP000188243">
    <property type="component" value="Chromosome"/>
</dbReference>
<evidence type="ECO:0000313" key="2">
    <source>
        <dbReference type="EMBL" id="AQQ01046.1"/>
    </source>
</evidence>
<keyword evidence="2" id="KW-0808">Transferase</keyword>
<dbReference type="Gene3D" id="3.40.50.11010">
    <property type="match status" value="1"/>
</dbReference>
<dbReference type="EMBL" id="CP019628">
    <property type="protein sequence ID" value="AQQ01046.1"/>
    <property type="molecule type" value="Genomic_DNA"/>
</dbReference>
<proteinExistence type="predicted"/>
<organism evidence="2 3">
    <name type="scientific">Pseudoalteromonas aliena</name>
    <dbReference type="NCBI Taxonomy" id="247523"/>
    <lineage>
        <taxon>Bacteria</taxon>
        <taxon>Pseudomonadati</taxon>
        <taxon>Pseudomonadota</taxon>
        <taxon>Gammaproteobacteria</taxon>
        <taxon>Alteromonadales</taxon>
        <taxon>Pseudoalteromonadaceae</taxon>
        <taxon>Pseudoalteromonas</taxon>
    </lineage>
</organism>
<dbReference type="KEGG" id="paln:B0W48_15470"/>
<protein>
    <submittedName>
        <fullName evidence="2">Glycosyltransferase</fullName>
    </submittedName>
</protein>
<gene>
    <name evidence="2" type="ORF">B0W48_15470</name>
</gene>
<dbReference type="InterPro" id="IPR055259">
    <property type="entry name" value="YkvP/CgeB_Glyco_trans-like"/>
</dbReference>
<dbReference type="GO" id="GO:0016740">
    <property type="term" value="F:transferase activity"/>
    <property type="evidence" value="ECO:0007669"/>
    <property type="project" value="UniProtKB-KW"/>
</dbReference>
<sequence>MKFIVFGEDWASHPSSTQHLFSELAKNHEIHWINSIGMRKPRFKRNDLERVWSKFKQLFSQSNHTAIKTPSTMQVYKLPVLPWHDNTLVKRYNSWIFSQYFKGIQNNEPIIYWLSVPTAQYLFTKKVHDKLIYYCGDDFNALAGVDAHLVAPFEKSLINKADLIYVISQFLMNKMPHYKTKMLSHGVSYDLFTSHTDIAPEINALNGPVVGFYGSINAWLDMTLLTALAAQRPHYQLVLVGDIVACTSQLLQFKNVTHVPAVDHQRLVTFSAHWDVSILPFVNNAQIRACDPLKLKEYLAVGTPIVATQFPAVMRYESEIYIAKTQAEFISKVDEVLSLDKTQLNTLKLAQRHIAQDHSWQSKALAVEHDISTLNHGL</sequence>
<dbReference type="Gene3D" id="3.40.50.2000">
    <property type="entry name" value="Glycogen Phosphorylase B"/>
    <property type="match status" value="1"/>
</dbReference>
<dbReference type="RefSeq" id="WP_077537704.1">
    <property type="nucleotide sequence ID" value="NZ_CP019628.1"/>
</dbReference>
<dbReference type="STRING" id="247523.B0W48_15470"/>
<reference evidence="2 3" key="1">
    <citation type="submission" date="2017-02" db="EMBL/GenBank/DDBJ databases">
        <title>Complete genome sequence of the cold-active Pseudoalteromonas aliena strain EH1 isolated from Arctic seawater.</title>
        <authorList>
            <person name="Kim E."/>
            <person name="Heo E."/>
            <person name="Kim H."/>
            <person name="Kim D."/>
        </authorList>
    </citation>
    <scope>NUCLEOTIDE SEQUENCE [LARGE SCALE GENOMIC DNA]</scope>
    <source>
        <strain evidence="2 3">EH1</strain>
    </source>
</reference>
<name>A0A1Q2H113_9GAMM</name>
<evidence type="ECO:0000313" key="3">
    <source>
        <dbReference type="Proteomes" id="UP000188243"/>
    </source>
</evidence>
<dbReference type="Pfam" id="PF13524">
    <property type="entry name" value="Glyco_trans_1_2"/>
    <property type="match status" value="1"/>
</dbReference>
<evidence type="ECO:0000259" key="1">
    <source>
        <dbReference type="Pfam" id="PF13524"/>
    </source>
</evidence>